<keyword evidence="4 6" id="KW-0472">Membrane</keyword>
<keyword evidence="2 5" id="KW-0812">Transmembrane</keyword>
<dbReference type="InterPro" id="IPR000425">
    <property type="entry name" value="MIP"/>
</dbReference>
<feature type="transmembrane region" description="Helical" evidence="6">
    <location>
        <begin position="146"/>
        <end position="167"/>
    </location>
</feature>
<evidence type="ECO:0008006" key="8">
    <source>
        <dbReference type="Google" id="ProtNLM"/>
    </source>
</evidence>
<sequence length="272" mass="30121">NRHNEKDNLQETSEEWRLLEIFMAEFVGTALLLFFGCMSSLVWSESAEIHPWAGSVVFAVTVTTIIQMIGHISAAHLNPAVTVCFYILGHITALQALVYFVAEVLGSILGFGVLKFITPCDIYEMSMQYSGDKLCVTYPHESVTDLQAFLAEFLATSLLVLVVCSVVDGRNKGDSSVPLKFGATILLLCIAEGPFTGASMNPSRSLSPVIWTGAWDKHWIYWIAPLAGGFFATIFYVKLFSEKITQKNIIAWKKRAEDCHFQLNSCLGCQVC</sequence>
<dbReference type="InterPro" id="IPR034294">
    <property type="entry name" value="Aquaporin_transptr"/>
</dbReference>
<protein>
    <recommendedName>
        <fullName evidence="8">Aquaporin</fullName>
    </recommendedName>
</protein>
<dbReference type="GO" id="GO:0015267">
    <property type="term" value="F:channel activity"/>
    <property type="evidence" value="ECO:0007669"/>
    <property type="project" value="InterPro"/>
</dbReference>
<evidence type="ECO:0000256" key="4">
    <source>
        <dbReference type="ARBA" id="ARBA00023136"/>
    </source>
</evidence>
<dbReference type="GO" id="GO:0005886">
    <property type="term" value="C:plasma membrane"/>
    <property type="evidence" value="ECO:0007669"/>
    <property type="project" value="TreeGrafter"/>
</dbReference>
<feature type="transmembrane region" description="Helical" evidence="6">
    <location>
        <begin position="21"/>
        <end position="43"/>
    </location>
</feature>
<dbReference type="Pfam" id="PF00230">
    <property type="entry name" value="MIP"/>
    <property type="match status" value="1"/>
</dbReference>
<dbReference type="PANTHER" id="PTHR19139:SF270">
    <property type="entry name" value="ENTOMOGLYCEROPORIN 1-RELATED"/>
    <property type="match status" value="1"/>
</dbReference>
<comment type="subcellular location">
    <subcellularLocation>
        <location evidence="1">Membrane</location>
        <topology evidence="1">Multi-pass membrane protein</topology>
    </subcellularLocation>
</comment>
<dbReference type="EMBL" id="GEDC01003864">
    <property type="protein sequence ID" value="JAS33434.1"/>
    <property type="molecule type" value="Transcribed_RNA"/>
</dbReference>
<feature type="transmembrane region" description="Helical" evidence="6">
    <location>
        <begin position="179"/>
        <end position="199"/>
    </location>
</feature>
<feature type="non-terminal residue" evidence="7">
    <location>
        <position position="1"/>
    </location>
</feature>
<evidence type="ECO:0000256" key="1">
    <source>
        <dbReference type="ARBA" id="ARBA00004141"/>
    </source>
</evidence>
<evidence type="ECO:0000256" key="5">
    <source>
        <dbReference type="RuleBase" id="RU000477"/>
    </source>
</evidence>
<proteinExistence type="inferred from homology"/>
<feature type="transmembrane region" description="Helical" evidence="6">
    <location>
        <begin position="49"/>
        <end position="69"/>
    </location>
</feature>
<gene>
    <name evidence="7" type="ORF">g.11449</name>
</gene>
<organism evidence="7">
    <name type="scientific">Clastoptera arizonana</name>
    <name type="common">Arizona spittle bug</name>
    <dbReference type="NCBI Taxonomy" id="38151"/>
    <lineage>
        <taxon>Eukaryota</taxon>
        <taxon>Metazoa</taxon>
        <taxon>Ecdysozoa</taxon>
        <taxon>Arthropoda</taxon>
        <taxon>Hexapoda</taxon>
        <taxon>Insecta</taxon>
        <taxon>Pterygota</taxon>
        <taxon>Neoptera</taxon>
        <taxon>Paraneoptera</taxon>
        <taxon>Hemiptera</taxon>
        <taxon>Auchenorrhyncha</taxon>
        <taxon>Cercopoidea</taxon>
        <taxon>Clastopteridae</taxon>
        <taxon>Clastoptera</taxon>
    </lineage>
</organism>
<evidence type="ECO:0000256" key="2">
    <source>
        <dbReference type="ARBA" id="ARBA00022692"/>
    </source>
</evidence>
<dbReference type="PANTHER" id="PTHR19139">
    <property type="entry name" value="AQUAPORIN TRANSPORTER"/>
    <property type="match status" value="1"/>
</dbReference>
<evidence type="ECO:0000313" key="7">
    <source>
        <dbReference type="EMBL" id="JAS33434.1"/>
    </source>
</evidence>
<keyword evidence="5" id="KW-0813">Transport</keyword>
<evidence type="ECO:0000256" key="3">
    <source>
        <dbReference type="ARBA" id="ARBA00022989"/>
    </source>
</evidence>
<keyword evidence="3 6" id="KW-1133">Transmembrane helix</keyword>
<name>A0A1B6E6C8_9HEMI</name>
<dbReference type="InterPro" id="IPR023271">
    <property type="entry name" value="Aquaporin-like"/>
</dbReference>
<dbReference type="PRINTS" id="PR00783">
    <property type="entry name" value="MINTRINSICP"/>
</dbReference>
<comment type="similarity">
    <text evidence="5">Belongs to the MIP/aquaporin (TC 1.A.8) family.</text>
</comment>
<dbReference type="Gene3D" id="1.20.1080.10">
    <property type="entry name" value="Glycerol uptake facilitator protein"/>
    <property type="match status" value="1"/>
</dbReference>
<evidence type="ECO:0000256" key="6">
    <source>
        <dbReference type="SAM" id="Phobius"/>
    </source>
</evidence>
<accession>A0A1B6E6C8</accession>
<dbReference type="AlphaFoldDB" id="A0A1B6E6C8"/>
<dbReference type="SUPFAM" id="SSF81338">
    <property type="entry name" value="Aquaporin-like"/>
    <property type="match status" value="1"/>
</dbReference>
<feature type="transmembrane region" description="Helical" evidence="6">
    <location>
        <begin position="219"/>
        <end position="237"/>
    </location>
</feature>
<reference evidence="7" key="1">
    <citation type="submission" date="2015-12" db="EMBL/GenBank/DDBJ databases">
        <title>De novo transcriptome assembly of four potential Pierce s Disease insect vectors from Arizona vineyards.</title>
        <authorList>
            <person name="Tassone E.E."/>
        </authorList>
    </citation>
    <scope>NUCLEOTIDE SEQUENCE</scope>
</reference>